<evidence type="ECO:0000313" key="8">
    <source>
        <dbReference type="Proteomes" id="UP000664132"/>
    </source>
</evidence>
<feature type="transmembrane region" description="Helical" evidence="5">
    <location>
        <begin position="245"/>
        <end position="268"/>
    </location>
</feature>
<comment type="subcellular location">
    <subcellularLocation>
        <location evidence="1">Membrane</location>
        <topology evidence="1">Multi-pass membrane protein</topology>
    </subcellularLocation>
</comment>
<dbReference type="EMBL" id="JAFJYH010000221">
    <property type="protein sequence ID" value="KAG4415463.1"/>
    <property type="molecule type" value="Genomic_DNA"/>
</dbReference>
<dbReference type="GO" id="GO:0016020">
    <property type="term" value="C:membrane"/>
    <property type="evidence" value="ECO:0007669"/>
    <property type="project" value="UniProtKB-SubCell"/>
</dbReference>
<protein>
    <recommendedName>
        <fullName evidence="6">Major facilitator superfamily (MFS) profile domain-containing protein</fullName>
    </recommendedName>
</protein>
<feature type="transmembrane region" description="Helical" evidence="5">
    <location>
        <begin position="212"/>
        <end position="233"/>
    </location>
</feature>
<feature type="transmembrane region" description="Helical" evidence="5">
    <location>
        <begin position="429"/>
        <end position="450"/>
    </location>
</feature>
<dbReference type="Gene3D" id="1.20.1250.20">
    <property type="entry name" value="MFS general substrate transporter like domains"/>
    <property type="match status" value="1"/>
</dbReference>
<accession>A0A8H7TAT8</accession>
<feature type="transmembrane region" description="Helical" evidence="5">
    <location>
        <begin position="185"/>
        <end position="205"/>
    </location>
</feature>
<evidence type="ECO:0000313" key="7">
    <source>
        <dbReference type="EMBL" id="KAG4415463.1"/>
    </source>
</evidence>
<evidence type="ECO:0000256" key="5">
    <source>
        <dbReference type="SAM" id="Phobius"/>
    </source>
</evidence>
<feature type="transmembrane region" description="Helical" evidence="5">
    <location>
        <begin position="462"/>
        <end position="484"/>
    </location>
</feature>
<dbReference type="CDD" id="cd17323">
    <property type="entry name" value="MFS_Tpo1_MDR_like"/>
    <property type="match status" value="1"/>
</dbReference>
<feature type="transmembrane region" description="Helical" evidence="5">
    <location>
        <begin position="275"/>
        <end position="295"/>
    </location>
</feature>
<dbReference type="InterPro" id="IPR020846">
    <property type="entry name" value="MFS_dom"/>
</dbReference>
<feature type="transmembrane region" description="Helical" evidence="5">
    <location>
        <begin position="390"/>
        <end position="409"/>
    </location>
</feature>
<evidence type="ECO:0000256" key="1">
    <source>
        <dbReference type="ARBA" id="ARBA00004141"/>
    </source>
</evidence>
<dbReference type="SUPFAM" id="SSF103473">
    <property type="entry name" value="MFS general substrate transporter"/>
    <property type="match status" value="1"/>
</dbReference>
<dbReference type="OrthoDB" id="6770063at2759"/>
<comment type="caution">
    <text evidence="7">The sequence shown here is derived from an EMBL/GenBank/DDBJ whole genome shotgun (WGS) entry which is preliminary data.</text>
</comment>
<evidence type="ECO:0000259" key="6">
    <source>
        <dbReference type="PROSITE" id="PS50850"/>
    </source>
</evidence>
<feature type="domain" description="Major facilitator superfamily (MFS) profile" evidence="6">
    <location>
        <begin position="120"/>
        <end position="556"/>
    </location>
</feature>
<organism evidence="7 8">
    <name type="scientific">Cadophora malorum</name>
    <dbReference type="NCBI Taxonomy" id="108018"/>
    <lineage>
        <taxon>Eukaryota</taxon>
        <taxon>Fungi</taxon>
        <taxon>Dikarya</taxon>
        <taxon>Ascomycota</taxon>
        <taxon>Pezizomycotina</taxon>
        <taxon>Leotiomycetes</taxon>
        <taxon>Helotiales</taxon>
        <taxon>Ploettnerulaceae</taxon>
        <taxon>Cadophora</taxon>
    </lineage>
</organism>
<dbReference type="PANTHER" id="PTHR23502:SF60">
    <property type="entry name" value="MAJOR FACILITATOR SUPERFAMILY (MFS) PROFILE DOMAIN-CONTAINING PROTEIN-RELATED"/>
    <property type="match status" value="1"/>
</dbReference>
<evidence type="ECO:0000256" key="3">
    <source>
        <dbReference type="ARBA" id="ARBA00022989"/>
    </source>
</evidence>
<gene>
    <name evidence="7" type="ORF">IFR04_011396</name>
</gene>
<sequence length="560" mass="61503">MADLVGKNQYFGSVRALELDGQNERVYAASSEPDLGFRNELRGPAQVKRQDLSKDAMLDLEKGSASGINTTRTFELDELARELPCPSSHIDVNSVNLVHWEGDRDPENPQNWPRSKKWAAIMIVSLYTFMSPVASSILAPSLEKIGEDLNIQSDTEKSLCLSIFVLGFAFGPLILAPLSELYGRSIILHLSNIFFLIFNCACGFTRNKEQLILFRLLGGLGGSAPLALGPGILGDLFSAEERGLAVSIYSFFPILGPAIGPICGGFITDYSSWRWAFWATSIADVPVLILGAVYLRETFPLVLLSWKKQRLIRETGNESLFTKYENPGRSHTSEVGMAMLRPLKLMCTQPIIIAMGLGQAYLYGLMYVVLTTFPKLWRENYHQSVSIGGLNYISLGIGYCIGIQVSSYAQDYVYRILKSRNNGVGLPEFRVPIMLPVAILLPLGFFLYGWSAEKHMHWIVPNIGAAIFATGIMIGFNALITYVVDSYPTYSASASAATAVLRSVAAFLLPLGAPAMYQRLGFGWGNSMLGFLAFIIGGPAPIVLWFYGAKIRARSTFASG</sequence>
<dbReference type="InterPro" id="IPR036259">
    <property type="entry name" value="MFS_trans_sf"/>
</dbReference>
<dbReference type="Pfam" id="PF07690">
    <property type="entry name" value="MFS_1"/>
    <property type="match status" value="1"/>
</dbReference>
<dbReference type="PROSITE" id="PS50850">
    <property type="entry name" value="MFS"/>
    <property type="match status" value="1"/>
</dbReference>
<feature type="transmembrane region" description="Helical" evidence="5">
    <location>
        <begin position="351"/>
        <end position="370"/>
    </location>
</feature>
<keyword evidence="8" id="KW-1185">Reference proteome</keyword>
<dbReference type="FunFam" id="1.20.1250.20:FF:000011">
    <property type="entry name" value="MFS multidrug transporter, putative"/>
    <property type="match status" value="1"/>
</dbReference>
<evidence type="ECO:0000256" key="4">
    <source>
        <dbReference type="ARBA" id="ARBA00023136"/>
    </source>
</evidence>
<evidence type="ECO:0000256" key="2">
    <source>
        <dbReference type="ARBA" id="ARBA00022692"/>
    </source>
</evidence>
<feature type="transmembrane region" description="Helical" evidence="5">
    <location>
        <begin position="529"/>
        <end position="547"/>
    </location>
</feature>
<reference evidence="7" key="1">
    <citation type="submission" date="2021-02" db="EMBL/GenBank/DDBJ databases">
        <title>Genome sequence Cadophora malorum strain M34.</title>
        <authorList>
            <person name="Stefanovic E."/>
            <person name="Vu D."/>
            <person name="Scully C."/>
            <person name="Dijksterhuis J."/>
            <person name="Roader J."/>
            <person name="Houbraken J."/>
        </authorList>
    </citation>
    <scope>NUCLEOTIDE SEQUENCE</scope>
    <source>
        <strain evidence="7">M34</strain>
    </source>
</reference>
<dbReference type="AlphaFoldDB" id="A0A8H7TAT8"/>
<keyword evidence="3 5" id="KW-1133">Transmembrane helix</keyword>
<keyword evidence="2 5" id="KW-0812">Transmembrane</keyword>
<dbReference type="GO" id="GO:0022857">
    <property type="term" value="F:transmembrane transporter activity"/>
    <property type="evidence" value="ECO:0007669"/>
    <property type="project" value="InterPro"/>
</dbReference>
<dbReference type="PANTHER" id="PTHR23502">
    <property type="entry name" value="MAJOR FACILITATOR SUPERFAMILY"/>
    <property type="match status" value="1"/>
</dbReference>
<dbReference type="InterPro" id="IPR011701">
    <property type="entry name" value="MFS"/>
</dbReference>
<keyword evidence="4 5" id="KW-0472">Membrane</keyword>
<proteinExistence type="predicted"/>
<name>A0A8H7TAT8_9HELO</name>
<dbReference type="Proteomes" id="UP000664132">
    <property type="component" value="Unassembled WGS sequence"/>
</dbReference>
<feature type="transmembrane region" description="Helical" evidence="5">
    <location>
        <begin position="159"/>
        <end position="179"/>
    </location>
</feature>